<proteinExistence type="predicted"/>
<dbReference type="EMBL" id="FWFR01000002">
    <property type="protein sequence ID" value="SLN65359.1"/>
    <property type="molecule type" value="Genomic_DNA"/>
</dbReference>
<dbReference type="InterPro" id="IPR029069">
    <property type="entry name" value="HotDog_dom_sf"/>
</dbReference>
<reference evidence="1 2" key="1">
    <citation type="submission" date="2017-03" db="EMBL/GenBank/DDBJ databases">
        <authorList>
            <person name="Afonso C.L."/>
            <person name="Miller P.J."/>
            <person name="Scott M.A."/>
            <person name="Spackman E."/>
            <person name="Goraichik I."/>
            <person name="Dimitrov K.M."/>
            <person name="Suarez D.L."/>
            <person name="Swayne D.E."/>
        </authorList>
    </citation>
    <scope>NUCLEOTIDE SEQUENCE [LARGE SCALE GENOMIC DNA]</scope>
    <source>
        <strain evidence="1 2">CECT 7691</strain>
    </source>
</reference>
<gene>
    <name evidence="1" type="ORF">OCH7691_02989</name>
</gene>
<accession>A0A1Y5TME8</accession>
<organism evidence="1 2">
    <name type="scientific">Oceanibacterium hippocampi</name>
    <dbReference type="NCBI Taxonomy" id="745714"/>
    <lineage>
        <taxon>Bacteria</taxon>
        <taxon>Pseudomonadati</taxon>
        <taxon>Pseudomonadota</taxon>
        <taxon>Alphaproteobacteria</taxon>
        <taxon>Sneathiellales</taxon>
        <taxon>Sneathiellaceae</taxon>
        <taxon>Oceanibacterium</taxon>
    </lineage>
</organism>
<sequence>MTVPLLDYGRIAIGEIYADREIVATAEQVAGYGHAVRAAAGLPERDDDGMSFLLPASWAIPRVSFTDWRVPGGGIHARQSWRNRLPVRIGDRLRLRTTAIGKYERNGRRYVEFAADLRRADGQSVGDGVLTIAWPA</sequence>
<evidence type="ECO:0000313" key="2">
    <source>
        <dbReference type="Proteomes" id="UP000193200"/>
    </source>
</evidence>
<dbReference type="InParanoid" id="A0A1Y5TME8"/>
<dbReference type="SUPFAM" id="SSF54637">
    <property type="entry name" value="Thioesterase/thiol ester dehydrase-isomerase"/>
    <property type="match status" value="1"/>
</dbReference>
<evidence type="ECO:0008006" key="3">
    <source>
        <dbReference type="Google" id="ProtNLM"/>
    </source>
</evidence>
<dbReference type="Gene3D" id="3.10.129.10">
    <property type="entry name" value="Hotdog Thioesterase"/>
    <property type="match status" value="1"/>
</dbReference>
<dbReference type="Proteomes" id="UP000193200">
    <property type="component" value="Unassembled WGS sequence"/>
</dbReference>
<protein>
    <recommendedName>
        <fullName evidence="3">N-terminal of MaoC-like dehydratase domain-containing protein</fullName>
    </recommendedName>
</protein>
<keyword evidence="2" id="KW-1185">Reference proteome</keyword>
<dbReference type="CDD" id="cd03441">
    <property type="entry name" value="R_hydratase_like"/>
    <property type="match status" value="1"/>
</dbReference>
<dbReference type="AlphaFoldDB" id="A0A1Y5TME8"/>
<evidence type="ECO:0000313" key="1">
    <source>
        <dbReference type="EMBL" id="SLN65359.1"/>
    </source>
</evidence>
<name>A0A1Y5TME8_9PROT</name>
<dbReference type="RefSeq" id="WP_176245075.1">
    <property type="nucleotide sequence ID" value="NZ_FWFR01000002.1"/>
</dbReference>